<comment type="subcellular location">
    <subcellularLocation>
        <location evidence="1">Cell inner membrane</location>
        <topology evidence="1">Multi-pass membrane protein</topology>
    </subcellularLocation>
    <subcellularLocation>
        <location evidence="9">Cell membrane</location>
        <topology evidence="9">Multi-pass membrane protein</topology>
    </subcellularLocation>
</comment>
<keyword evidence="8 9" id="KW-0472">Membrane</keyword>
<evidence type="ECO:0000256" key="7">
    <source>
        <dbReference type="ARBA" id="ARBA00022989"/>
    </source>
</evidence>
<feature type="domain" description="ABC transmembrane type-2" evidence="10">
    <location>
        <begin position="36"/>
        <end position="254"/>
    </location>
</feature>
<dbReference type="EMBL" id="VWXL01000018">
    <property type="protein sequence ID" value="MVB10063.1"/>
    <property type="molecule type" value="Genomic_DNA"/>
</dbReference>
<keyword evidence="3 9" id="KW-0813">Transport</keyword>
<dbReference type="PANTHER" id="PTHR30413:SF8">
    <property type="entry name" value="TRANSPORT PERMEASE PROTEIN"/>
    <property type="match status" value="1"/>
</dbReference>
<keyword evidence="4 9" id="KW-1003">Cell membrane</keyword>
<keyword evidence="5" id="KW-0997">Cell inner membrane</keyword>
<feature type="transmembrane region" description="Helical" evidence="9">
    <location>
        <begin position="234"/>
        <end position="252"/>
    </location>
</feature>
<feature type="transmembrane region" description="Helical" evidence="9">
    <location>
        <begin position="114"/>
        <end position="135"/>
    </location>
</feature>
<dbReference type="PROSITE" id="PS51012">
    <property type="entry name" value="ABC_TM2"/>
    <property type="match status" value="1"/>
</dbReference>
<dbReference type="InterPro" id="IPR013525">
    <property type="entry name" value="ABC2_TM"/>
</dbReference>
<dbReference type="Pfam" id="PF01061">
    <property type="entry name" value="ABC2_membrane"/>
    <property type="match status" value="1"/>
</dbReference>
<dbReference type="GO" id="GO:0015920">
    <property type="term" value="P:lipopolysaccharide transport"/>
    <property type="evidence" value="ECO:0007669"/>
    <property type="project" value="TreeGrafter"/>
</dbReference>
<feature type="transmembrane region" description="Helical" evidence="9">
    <location>
        <begin position="35"/>
        <end position="57"/>
    </location>
</feature>
<evidence type="ECO:0000313" key="11">
    <source>
        <dbReference type="EMBL" id="MVB10063.1"/>
    </source>
</evidence>
<evidence type="ECO:0000256" key="9">
    <source>
        <dbReference type="RuleBase" id="RU361157"/>
    </source>
</evidence>
<feature type="transmembrane region" description="Helical" evidence="9">
    <location>
        <begin position="175"/>
        <end position="193"/>
    </location>
</feature>
<evidence type="ECO:0000256" key="4">
    <source>
        <dbReference type="ARBA" id="ARBA00022475"/>
    </source>
</evidence>
<dbReference type="GO" id="GO:0140359">
    <property type="term" value="F:ABC-type transporter activity"/>
    <property type="evidence" value="ECO:0007669"/>
    <property type="project" value="InterPro"/>
</dbReference>
<evidence type="ECO:0000256" key="5">
    <source>
        <dbReference type="ARBA" id="ARBA00022519"/>
    </source>
</evidence>
<evidence type="ECO:0000256" key="3">
    <source>
        <dbReference type="ARBA" id="ARBA00022448"/>
    </source>
</evidence>
<dbReference type="GO" id="GO:0043190">
    <property type="term" value="C:ATP-binding cassette (ABC) transporter complex"/>
    <property type="evidence" value="ECO:0007669"/>
    <property type="project" value="InterPro"/>
</dbReference>
<proteinExistence type="inferred from homology"/>
<evidence type="ECO:0000259" key="10">
    <source>
        <dbReference type="PROSITE" id="PS51012"/>
    </source>
</evidence>
<accession>A0A6N8HXE8</accession>
<reference evidence="11 12" key="1">
    <citation type="submission" date="2019-09" db="EMBL/GenBank/DDBJ databases">
        <title>Genome sequence of Clostridium sp. EA1.</title>
        <authorList>
            <person name="Poehlein A."/>
            <person name="Bengelsdorf F.R."/>
            <person name="Daniel R."/>
        </authorList>
    </citation>
    <scope>NUCLEOTIDE SEQUENCE [LARGE SCALE GENOMIC DNA]</scope>
    <source>
        <strain evidence="11 12">EA1</strain>
    </source>
</reference>
<dbReference type="InterPro" id="IPR047817">
    <property type="entry name" value="ABC2_TM_bact-type"/>
</dbReference>
<feature type="transmembrane region" description="Helical" evidence="9">
    <location>
        <begin position="205"/>
        <end position="222"/>
    </location>
</feature>
<feature type="transmembrane region" description="Helical" evidence="9">
    <location>
        <begin position="69"/>
        <end position="93"/>
    </location>
</feature>
<evidence type="ECO:0000256" key="8">
    <source>
        <dbReference type="ARBA" id="ARBA00023136"/>
    </source>
</evidence>
<keyword evidence="12" id="KW-1185">Reference proteome</keyword>
<feature type="transmembrane region" description="Helical" evidence="9">
    <location>
        <begin position="141"/>
        <end position="168"/>
    </location>
</feature>
<evidence type="ECO:0000313" key="12">
    <source>
        <dbReference type="Proteomes" id="UP000469440"/>
    </source>
</evidence>
<dbReference type="InterPro" id="IPR000412">
    <property type="entry name" value="ABC_2_transport"/>
</dbReference>
<gene>
    <name evidence="11" type="primary">kpsM</name>
    <name evidence="11" type="ORF">CAFE_07360</name>
</gene>
<evidence type="ECO:0000256" key="2">
    <source>
        <dbReference type="ARBA" id="ARBA00007783"/>
    </source>
</evidence>
<name>A0A6N8HXE8_9FIRM</name>
<dbReference type="Proteomes" id="UP000469440">
    <property type="component" value="Unassembled WGS sequence"/>
</dbReference>
<dbReference type="PANTHER" id="PTHR30413">
    <property type="entry name" value="INNER MEMBRANE TRANSPORT PERMEASE"/>
    <property type="match status" value="1"/>
</dbReference>
<keyword evidence="7 9" id="KW-1133">Transmembrane helix</keyword>
<dbReference type="OrthoDB" id="9786910at2"/>
<keyword evidence="6 9" id="KW-0812">Transmembrane</keyword>
<dbReference type="RefSeq" id="WP_156989827.1">
    <property type="nucleotide sequence ID" value="NZ_VWXL01000018.1"/>
</dbReference>
<evidence type="ECO:0000256" key="6">
    <source>
        <dbReference type="ARBA" id="ARBA00022692"/>
    </source>
</evidence>
<evidence type="ECO:0000256" key="1">
    <source>
        <dbReference type="ARBA" id="ARBA00004429"/>
    </source>
</evidence>
<dbReference type="PRINTS" id="PR00164">
    <property type="entry name" value="ABC2TRNSPORT"/>
</dbReference>
<organism evidence="11 12">
    <name type="scientific">Caproicibacter fermentans</name>
    <dbReference type="NCBI Taxonomy" id="2576756"/>
    <lineage>
        <taxon>Bacteria</taxon>
        <taxon>Bacillati</taxon>
        <taxon>Bacillota</taxon>
        <taxon>Clostridia</taxon>
        <taxon>Eubacteriales</taxon>
        <taxon>Acutalibacteraceae</taxon>
        <taxon>Caproicibacter</taxon>
    </lineage>
</organism>
<sequence length="262" mass="30698">MINSLYTYFRGLVKYRWLLRQLIARDNKVKYKRSLLGYAWSILNPLLMMSVMTAVFSGMFRFDIPNFPIYFICGNLIFSFFQESTTMSMGSIISNAGLLKKVYIPKYIMPLSKTMSSFVNLWYSLVALFLILIVTRTRFQWTLLLIPLPLLYLFFFSFGIGLLLCVLATFFRDALYLYNVFITALMYLTPIFYPISAVPDVIKKIIYWNPLYYFVLMLRQLVLDGTLPTLKLHLVCISFVVISLTVGLTVFYKNQTKFFLYI</sequence>
<comment type="caution">
    <text evidence="11">The sequence shown here is derived from an EMBL/GenBank/DDBJ whole genome shotgun (WGS) entry which is preliminary data.</text>
</comment>
<dbReference type="AlphaFoldDB" id="A0A6N8HXE8"/>
<comment type="similarity">
    <text evidence="2 9">Belongs to the ABC-2 integral membrane protein family.</text>
</comment>
<protein>
    <recommendedName>
        <fullName evidence="9">Transport permease protein</fullName>
    </recommendedName>
</protein>